<organism evidence="2 3">
    <name type="scientific">Oryzomicrobium terrae</name>
    <dbReference type="NCBI Taxonomy" id="1735038"/>
    <lineage>
        <taxon>Bacteria</taxon>
        <taxon>Pseudomonadati</taxon>
        <taxon>Pseudomonadota</taxon>
        <taxon>Betaproteobacteria</taxon>
        <taxon>Rhodocyclales</taxon>
        <taxon>Rhodocyclaceae</taxon>
        <taxon>Oryzomicrobium</taxon>
    </lineage>
</organism>
<reference evidence="2 3" key="1">
    <citation type="submission" date="2017-07" db="EMBL/GenBank/DDBJ databases">
        <title>Complete genome sequence of Oryzomicrobium terrae TPP412.</title>
        <authorList>
            <person name="Chiu L.-W."/>
            <person name="Lo K.-J."/>
            <person name="Tsai Y.-M."/>
            <person name="Lin S.-S."/>
            <person name="Kuo C.-H."/>
            <person name="Liu C.-T."/>
        </authorList>
    </citation>
    <scope>NUCLEOTIDE SEQUENCE [LARGE SCALE GENOMIC DNA]</scope>
    <source>
        <strain evidence="2 3">TPP412</strain>
    </source>
</reference>
<dbReference type="Pfam" id="PF06094">
    <property type="entry name" value="GGACT"/>
    <property type="match status" value="1"/>
</dbReference>
<protein>
    <recommendedName>
        <fullName evidence="1">Gamma-glutamylcyclotransferase AIG2-like domain-containing protein</fullName>
    </recommendedName>
</protein>
<dbReference type="KEGG" id="otr:OTERR_00410"/>
<feature type="domain" description="Gamma-glutamylcyclotransferase AIG2-like" evidence="1">
    <location>
        <begin position="15"/>
        <end position="105"/>
    </location>
</feature>
<dbReference type="CDD" id="cd06661">
    <property type="entry name" value="GGCT_like"/>
    <property type="match status" value="1"/>
</dbReference>
<proteinExistence type="predicted"/>
<evidence type="ECO:0000259" key="1">
    <source>
        <dbReference type="Pfam" id="PF06094"/>
    </source>
</evidence>
<dbReference type="Proteomes" id="UP000323671">
    <property type="component" value="Chromosome"/>
</dbReference>
<sequence length="190" mass="20503">MTPPPLAPSSPRLRVFAYGSLMNPASAERALQRPLTAHEVQAVELPGYVRVWDSRHRVFSEQLGRESDAAFLNLAEAPGETVNGMLYTVSGAELARLAAREKGYAAVDVGPALGFAAAEPVWTFIDRRGLGDGADCIFLEAYEAKVLSACAPLGEAFLARYRATTRTPAAQLPRVPGAYRFVDPVQRSLT</sequence>
<evidence type="ECO:0000313" key="2">
    <source>
        <dbReference type="EMBL" id="QEL63517.1"/>
    </source>
</evidence>
<name>A0A5C1E5G5_9RHOO</name>
<dbReference type="SUPFAM" id="SSF110857">
    <property type="entry name" value="Gamma-glutamyl cyclotransferase-like"/>
    <property type="match status" value="1"/>
</dbReference>
<dbReference type="InterPro" id="IPR009288">
    <property type="entry name" value="AIG2-like_dom"/>
</dbReference>
<dbReference type="AlphaFoldDB" id="A0A5C1E5G5"/>
<dbReference type="RefSeq" id="WP_187775269.1">
    <property type="nucleotide sequence ID" value="NZ_CP022579.1"/>
</dbReference>
<dbReference type="InterPro" id="IPR036568">
    <property type="entry name" value="GGCT-like_sf"/>
</dbReference>
<dbReference type="EMBL" id="CP022579">
    <property type="protein sequence ID" value="QEL63517.1"/>
    <property type="molecule type" value="Genomic_DNA"/>
</dbReference>
<keyword evidence="3" id="KW-1185">Reference proteome</keyword>
<gene>
    <name evidence="2" type="ORF">OTERR_00410</name>
</gene>
<dbReference type="InterPro" id="IPR013024">
    <property type="entry name" value="GGCT-like"/>
</dbReference>
<accession>A0A5C1E5G5</accession>
<evidence type="ECO:0000313" key="3">
    <source>
        <dbReference type="Proteomes" id="UP000323671"/>
    </source>
</evidence>
<dbReference type="Gene3D" id="3.10.490.10">
    <property type="entry name" value="Gamma-glutamyl cyclotransferase-like"/>
    <property type="match status" value="1"/>
</dbReference>